<evidence type="ECO:0000256" key="3">
    <source>
        <dbReference type="ARBA" id="ARBA00005708"/>
    </source>
</evidence>
<comment type="pathway">
    <text evidence="2 6">Cofactor biosynthesis; tetrahydrofolate biosynthesis; 2-amino-4-hydroxy-6-hydroxymethyl-7,8-dihydropteridine diphosphate from 7,8-dihydroneopterin triphosphate: step 3/4.</text>
</comment>
<gene>
    <name evidence="8" type="primary">folB</name>
    <name evidence="8" type="ORF">FFV09_10905</name>
</gene>
<dbReference type="OrthoDB" id="9803748at2"/>
<dbReference type="GO" id="GO:0046656">
    <property type="term" value="P:folic acid biosynthetic process"/>
    <property type="evidence" value="ECO:0007669"/>
    <property type="project" value="UniProtKB-UniRule"/>
</dbReference>
<evidence type="ECO:0000256" key="2">
    <source>
        <dbReference type="ARBA" id="ARBA00005013"/>
    </source>
</evidence>
<comment type="catalytic activity">
    <reaction evidence="1 6">
        <text>7,8-dihydroneopterin = 6-hydroxymethyl-7,8-dihydropterin + glycolaldehyde</text>
        <dbReference type="Rhea" id="RHEA:10540"/>
        <dbReference type="ChEBI" id="CHEBI:17001"/>
        <dbReference type="ChEBI" id="CHEBI:17071"/>
        <dbReference type="ChEBI" id="CHEBI:44841"/>
        <dbReference type="EC" id="4.1.2.25"/>
    </reaction>
</comment>
<dbReference type="PANTHER" id="PTHR42844">
    <property type="entry name" value="DIHYDRONEOPTERIN ALDOLASE 1-RELATED"/>
    <property type="match status" value="1"/>
</dbReference>
<dbReference type="InterPro" id="IPR006157">
    <property type="entry name" value="FolB_dom"/>
</dbReference>
<dbReference type="FunFam" id="3.30.1130.10:FF:000003">
    <property type="entry name" value="7,8-dihydroneopterin aldolase"/>
    <property type="match status" value="1"/>
</dbReference>
<dbReference type="InterPro" id="IPR043133">
    <property type="entry name" value="GTP-CH-I_C/QueF"/>
</dbReference>
<dbReference type="PANTHER" id="PTHR42844:SF1">
    <property type="entry name" value="DIHYDRONEOPTERIN ALDOLASE 1-RELATED"/>
    <property type="match status" value="1"/>
</dbReference>
<dbReference type="Proteomes" id="UP000316968">
    <property type="component" value="Chromosome"/>
</dbReference>
<dbReference type="SMART" id="SM00905">
    <property type="entry name" value="FolB"/>
    <property type="match status" value="1"/>
</dbReference>
<evidence type="ECO:0000259" key="7">
    <source>
        <dbReference type="SMART" id="SM00905"/>
    </source>
</evidence>
<dbReference type="GO" id="GO:0005737">
    <property type="term" value="C:cytoplasm"/>
    <property type="evidence" value="ECO:0007669"/>
    <property type="project" value="TreeGrafter"/>
</dbReference>
<dbReference type="CDD" id="cd00534">
    <property type="entry name" value="DHNA_DHNTPE"/>
    <property type="match status" value="1"/>
</dbReference>
<keyword evidence="4 6" id="KW-0289">Folate biosynthesis</keyword>
<dbReference type="AlphaFoldDB" id="A0A4Y6UW16"/>
<comment type="function">
    <text evidence="6">Catalyzes the conversion of 7,8-dihydroneopterin to 6-hydroxymethyl-7,8-dihydropterin.</text>
</comment>
<dbReference type="EC" id="4.1.2.25" evidence="6"/>
<evidence type="ECO:0000256" key="1">
    <source>
        <dbReference type="ARBA" id="ARBA00001353"/>
    </source>
</evidence>
<dbReference type="NCBIfam" id="TIGR00525">
    <property type="entry name" value="folB"/>
    <property type="match status" value="1"/>
</dbReference>
<name>A0A4Y6UW16_SACBS</name>
<dbReference type="RefSeq" id="WP_141447859.1">
    <property type="nucleotide sequence ID" value="NZ_CP041217.1"/>
</dbReference>
<accession>A0A4Y6UW16</accession>
<dbReference type="Pfam" id="PF02152">
    <property type="entry name" value="FolB"/>
    <property type="match status" value="1"/>
</dbReference>
<dbReference type="GO" id="GO:0046654">
    <property type="term" value="P:tetrahydrofolate biosynthetic process"/>
    <property type="evidence" value="ECO:0007669"/>
    <property type="project" value="UniProtKB-UniRule"/>
</dbReference>
<dbReference type="NCBIfam" id="TIGR00526">
    <property type="entry name" value="folB_dom"/>
    <property type="match status" value="1"/>
</dbReference>
<organism evidence="8 9">
    <name type="scientific">Saccharibacillus brassicae</name>
    <dbReference type="NCBI Taxonomy" id="2583377"/>
    <lineage>
        <taxon>Bacteria</taxon>
        <taxon>Bacillati</taxon>
        <taxon>Bacillota</taxon>
        <taxon>Bacilli</taxon>
        <taxon>Bacillales</taxon>
        <taxon>Paenibacillaceae</taxon>
        <taxon>Saccharibacillus</taxon>
    </lineage>
</organism>
<reference evidence="8 9" key="1">
    <citation type="submission" date="2019-06" db="EMBL/GenBank/DDBJ databases">
        <title>Saccharibacillus brassicae sp. nov., an endophytic bacterium isolated from Chinese cabbage seeds (Brassica pekinensis).</title>
        <authorList>
            <person name="Jiang L."/>
            <person name="Lee J."/>
            <person name="Kim S.W."/>
        </authorList>
    </citation>
    <scope>NUCLEOTIDE SEQUENCE [LARGE SCALE GENOMIC DNA]</scope>
    <source>
        <strain evidence="9">KCTC 43072 / ATSA2</strain>
    </source>
</reference>
<evidence type="ECO:0000313" key="8">
    <source>
        <dbReference type="EMBL" id="QDH21314.1"/>
    </source>
</evidence>
<keyword evidence="9" id="KW-1185">Reference proteome</keyword>
<keyword evidence="5 6" id="KW-0456">Lyase</keyword>
<dbReference type="InterPro" id="IPR006156">
    <property type="entry name" value="Dihydroneopterin_aldolase"/>
</dbReference>
<evidence type="ECO:0000313" key="9">
    <source>
        <dbReference type="Proteomes" id="UP000316968"/>
    </source>
</evidence>
<dbReference type="EMBL" id="CP041217">
    <property type="protein sequence ID" value="QDH21314.1"/>
    <property type="molecule type" value="Genomic_DNA"/>
</dbReference>
<feature type="domain" description="Dihydroneopterin aldolase/epimerase" evidence="7">
    <location>
        <begin position="4"/>
        <end position="117"/>
    </location>
</feature>
<evidence type="ECO:0000256" key="6">
    <source>
        <dbReference type="RuleBase" id="RU362079"/>
    </source>
</evidence>
<proteinExistence type="inferred from homology"/>
<dbReference type="Gene3D" id="3.30.1130.10">
    <property type="match status" value="1"/>
</dbReference>
<dbReference type="UniPathway" id="UPA00077">
    <property type="reaction ID" value="UER00154"/>
</dbReference>
<dbReference type="GO" id="GO:0004150">
    <property type="term" value="F:dihydroneopterin aldolase activity"/>
    <property type="evidence" value="ECO:0007669"/>
    <property type="project" value="UniProtKB-UniRule"/>
</dbReference>
<dbReference type="SUPFAM" id="SSF55620">
    <property type="entry name" value="Tetrahydrobiopterin biosynthesis enzymes-like"/>
    <property type="match status" value="1"/>
</dbReference>
<protein>
    <recommendedName>
        <fullName evidence="6">7,8-dihydroneopterin aldolase</fullName>
        <ecNumber evidence="6">4.1.2.25</ecNumber>
    </recommendedName>
</protein>
<sequence length="124" mass="14224">MDKMIISRMEYYGRHGVFEEERRLGQRFYVGLELEMDLSAAGLTDDLEQAVNYAEVHETVKSVVEGESVKLIEALAERIASAVLRTYTRVEAATVRVTKPHPPFDIHFEGVTVEIRRSRKREQA</sequence>
<evidence type="ECO:0000256" key="5">
    <source>
        <dbReference type="ARBA" id="ARBA00023239"/>
    </source>
</evidence>
<dbReference type="KEGG" id="saca:FFV09_10905"/>
<evidence type="ECO:0000256" key="4">
    <source>
        <dbReference type="ARBA" id="ARBA00022909"/>
    </source>
</evidence>
<comment type="similarity">
    <text evidence="3 6">Belongs to the DHNA family.</text>
</comment>